<evidence type="ECO:0000313" key="2">
    <source>
        <dbReference type="Proteomes" id="UP000184612"/>
    </source>
</evidence>
<proteinExistence type="predicted"/>
<evidence type="ECO:0000313" key="1">
    <source>
        <dbReference type="EMBL" id="SHO47109.1"/>
    </source>
</evidence>
<accession>A0A1M7Y4L5</accession>
<reference evidence="1 2" key="1">
    <citation type="submission" date="2016-12" db="EMBL/GenBank/DDBJ databases">
        <authorList>
            <person name="Song W.-J."/>
            <person name="Kurnit D.M."/>
        </authorList>
    </citation>
    <scope>NUCLEOTIDE SEQUENCE [LARGE SCALE GENOMIC DNA]</scope>
    <source>
        <strain evidence="1 2">DSM 12503</strain>
    </source>
</reference>
<dbReference type="Proteomes" id="UP000184612">
    <property type="component" value="Unassembled WGS sequence"/>
</dbReference>
<name>A0A1M7Y4L5_9FIRM</name>
<keyword evidence="2" id="KW-1185">Reference proteome</keyword>
<gene>
    <name evidence="1" type="ORF">SAMN02745217_01413</name>
</gene>
<protein>
    <submittedName>
        <fullName evidence="1">Uncharacterized protein</fullName>
    </submittedName>
</protein>
<organism evidence="1 2">
    <name type="scientific">Anaerocolumna xylanovorans DSM 12503</name>
    <dbReference type="NCBI Taxonomy" id="1121345"/>
    <lineage>
        <taxon>Bacteria</taxon>
        <taxon>Bacillati</taxon>
        <taxon>Bacillota</taxon>
        <taxon>Clostridia</taxon>
        <taxon>Lachnospirales</taxon>
        <taxon>Lachnospiraceae</taxon>
        <taxon>Anaerocolumna</taxon>
    </lineage>
</organism>
<dbReference type="EMBL" id="FRFD01000004">
    <property type="protein sequence ID" value="SHO47109.1"/>
    <property type="molecule type" value="Genomic_DNA"/>
</dbReference>
<sequence>MAKERKAHRIEITGGMTYLFNDTVKYFRIIIISRLVTGS</sequence>
<dbReference type="AlphaFoldDB" id="A0A1M7Y4L5"/>